<feature type="region of interest" description="Disordered" evidence="1">
    <location>
        <begin position="203"/>
        <end position="257"/>
    </location>
</feature>
<proteinExistence type="predicted"/>
<feature type="compositionally biased region" description="Basic and acidic residues" evidence="1">
    <location>
        <begin position="210"/>
        <end position="228"/>
    </location>
</feature>
<evidence type="ECO:0000313" key="3">
    <source>
        <dbReference type="Proteomes" id="UP000257109"/>
    </source>
</evidence>
<dbReference type="Proteomes" id="UP000257109">
    <property type="component" value="Unassembled WGS sequence"/>
</dbReference>
<name>A0A371H0A5_MUCPR</name>
<evidence type="ECO:0000313" key="2">
    <source>
        <dbReference type="EMBL" id="RDX96230.1"/>
    </source>
</evidence>
<dbReference type="AlphaFoldDB" id="A0A371H0A5"/>
<protein>
    <submittedName>
        <fullName evidence="2">Uncharacterized protein</fullName>
    </submittedName>
</protein>
<reference evidence="2" key="1">
    <citation type="submission" date="2018-05" db="EMBL/GenBank/DDBJ databases">
        <title>Draft genome of Mucuna pruriens seed.</title>
        <authorList>
            <person name="Nnadi N.E."/>
            <person name="Vos R."/>
            <person name="Hasami M.H."/>
            <person name="Devisetty U.K."/>
            <person name="Aguiy J.C."/>
        </authorList>
    </citation>
    <scope>NUCLEOTIDE SEQUENCE [LARGE SCALE GENOMIC DNA]</scope>
    <source>
        <strain evidence="2">JCA_2017</strain>
    </source>
</reference>
<feature type="non-terminal residue" evidence="2">
    <location>
        <position position="1"/>
    </location>
</feature>
<keyword evidence="3" id="KW-1185">Reference proteome</keyword>
<accession>A0A371H0A5</accession>
<organism evidence="2 3">
    <name type="scientific">Mucuna pruriens</name>
    <name type="common">Velvet bean</name>
    <name type="synonym">Dolichos pruriens</name>
    <dbReference type="NCBI Taxonomy" id="157652"/>
    <lineage>
        <taxon>Eukaryota</taxon>
        <taxon>Viridiplantae</taxon>
        <taxon>Streptophyta</taxon>
        <taxon>Embryophyta</taxon>
        <taxon>Tracheophyta</taxon>
        <taxon>Spermatophyta</taxon>
        <taxon>Magnoliopsida</taxon>
        <taxon>eudicotyledons</taxon>
        <taxon>Gunneridae</taxon>
        <taxon>Pentapetalae</taxon>
        <taxon>rosids</taxon>
        <taxon>fabids</taxon>
        <taxon>Fabales</taxon>
        <taxon>Fabaceae</taxon>
        <taxon>Papilionoideae</taxon>
        <taxon>50 kb inversion clade</taxon>
        <taxon>NPAAA clade</taxon>
        <taxon>indigoferoid/millettioid clade</taxon>
        <taxon>Phaseoleae</taxon>
        <taxon>Mucuna</taxon>
    </lineage>
</organism>
<dbReference type="EMBL" id="QJKJ01003938">
    <property type="protein sequence ID" value="RDX96230.1"/>
    <property type="molecule type" value="Genomic_DNA"/>
</dbReference>
<gene>
    <name evidence="2" type="ORF">CR513_21137</name>
</gene>
<comment type="caution">
    <text evidence="2">The sequence shown here is derived from an EMBL/GenBank/DDBJ whole genome shotgun (WGS) entry which is preliminary data.</text>
</comment>
<sequence length="257" mass="29537">MLSLHCWEPGVFATLLSQPNAVPSCLGAKKPGPTPKSHGPTPNLEWVGQQIAATAQPSEAQTLFHHINTPTWVTSKRYPTLRTRCLSHEQEQLTTDPFGVKNMMVCPTNLYQGLKLRRPPKKNTQIQDLAPTFREGSDSYTRKVYIKKENRYGGNIPKRENRYKVATRSIRLEKIQLLRPLWLPENLRFLRNNPCRKQLARLKKVRRDKFKMGKEGPRGRDEEDDRNKKSSLPQGRRRGPHYANITIFPKARGPPCP</sequence>
<evidence type="ECO:0000256" key="1">
    <source>
        <dbReference type="SAM" id="MobiDB-lite"/>
    </source>
</evidence>